<gene>
    <name evidence="2" type="ORF">GGX14DRAFT_558803</name>
</gene>
<dbReference type="EMBL" id="JARJCW010000008">
    <property type="protein sequence ID" value="KAJ7221305.1"/>
    <property type="molecule type" value="Genomic_DNA"/>
</dbReference>
<proteinExistence type="predicted"/>
<feature type="region of interest" description="Disordered" evidence="1">
    <location>
        <begin position="1"/>
        <end position="21"/>
    </location>
</feature>
<dbReference type="Proteomes" id="UP001219525">
    <property type="component" value="Unassembled WGS sequence"/>
</dbReference>
<keyword evidence="3" id="KW-1185">Reference proteome</keyword>
<sequence length="55" mass="6009">MANLKPTPHATTLPFSAPRTPGRWLREVQMSGFGSGEFEMTTGCSNNSFLQNGHL</sequence>
<dbReference type="AlphaFoldDB" id="A0AAD6YJ54"/>
<organism evidence="2 3">
    <name type="scientific">Mycena pura</name>
    <dbReference type="NCBI Taxonomy" id="153505"/>
    <lineage>
        <taxon>Eukaryota</taxon>
        <taxon>Fungi</taxon>
        <taxon>Dikarya</taxon>
        <taxon>Basidiomycota</taxon>
        <taxon>Agaricomycotina</taxon>
        <taxon>Agaricomycetes</taxon>
        <taxon>Agaricomycetidae</taxon>
        <taxon>Agaricales</taxon>
        <taxon>Marasmiineae</taxon>
        <taxon>Mycenaceae</taxon>
        <taxon>Mycena</taxon>
    </lineage>
</organism>
<evidence type="ECO:0000313" key="3">
    <source>
        <dbReference type="Proteomes" id="UP001219525"/>
    </source>
</evidence>
<reference evidence="2" key="1">
    <citation type="submission" date="2023-03" db="EMBL/GenBank/DDBJ databases">
        <title>Massive genome expansion in bonnet fungi (Mycena s.s.) driven by repeated elements and novel gene families across ecological guilds.</title>
        <authorList>
            <consortium name="Lawrence Berkeley National Laboratory"/>
            <person name="Harder C.B."/>
            <person name="Miyauchi S."/>
            <person name="Viragh M."/>
            <person name="Kuo A."/>
            <person name="Thoen E."/>
            <person name="Andreopoulos B."/>
            <person name="Lu D."/>
            <person name="Skrede I."/>
            <person name="Drula E."/>
            <person name="Henrissat B."/>
            <person name="Morin E."/>
            <person name="Kohler A."/>
            <person name="Barry K."/>
            <person name="LaButti K."/>
            <person name="Morin E."/>
            <person name="Salamov A."/>
            <person name="Lipzen A."/>
            <person name="Mereny Z."/>
            <person name="Hegedus B."/>
            <person name="Baldrian P."/>
            <person name="Stursova M."/>
            <person name="Weitz H."/>
            <person name="Taylor A."/>
            <person name="Grigoriev I.V."/>
            <person name="Nagy L.G."/>
            <person name="Martin F."/>
            <person name="Kauserud H."/>
        </authorList>
    </citation>
    <scope>NUCLEOTIDE SEQUENCE</scope>
    <source>
        <strain evidence="2">9144</strain>
    </source>
</reference>
<evidence type="ECO:0000313" key="2">
    <source>
        <dbReference type="EMBL" id="KAJ7221305.1"/>
    </source>
</evidence>
<name>A0AAD6YJ54_9AGAR</name>
<comment type="caution">
    <text evidence="2">The sequence shown here is derived from an EMBL/GenBank/DDBJ whole genome shotgun (WGS) entry which is preliminary data.</text>
</comment>
<protein>
    <submittedName>
        <fullName evidence="2">Uncharacterized protein</fullName>
    </submittedName>
</protein>
<accession>A0AAD6YJ54</accession>
<evidence type="ECO:0000256" key="1">
    <source>
        <dbReference type="SAM" id="MobiDB-lite"/>
    </source>
</evidence>